<dbReference type="AlphaFoldDB" id="A0AAW2IMR2"/>
<sequence length="63" mass="7012">MPDDPVEREIPDAPISVGEADVECVSTTENNPIWSAKRDDLASSLYTEWLGRVLNWIVGILNI</sequence>
<reference evidence="1" key="2">
    <citation type="journal article" date="2024" name="Plant">
        <title>Genomic evolution and insights into agronomic trait innovations of Sesamum species.</title>
        <authorList>
            <person name="Miao H."/>
            <person name="Wang L."/>
            <person name="Qu L."/>
            <person name="Liu H."/>
            <person name="Sun Y."/>
            <person name="Le M."/>
            <person name="Wang Q."/>
            <person name="Wei S."/>
            <person name="Zheng Y."/>
            <person name="Lin W."/>
            <person name="Duan Y."/>
            <person name="Cao H."/>
            <person name="Xiong S."/>
            <person name="Wang X."/>
            <person name="Wei L."/>
            <person name="Li C."/>
            <person name="Ma Q."/>
            <person name="Ju M."/>
            <person name="Zhao R."/>
            <person name="Li G."/>
            <person name="Mu C."/>
            <person name="Tian Q."/>
            <person name="Mei H."/>
            <person name="Zhang T."/>
            <person name="Gao T."/>
            <person name="Zhang H."/>
        </authorList>
    </citation>
    <scope>NUCLEOTIDE SEQUENCE</scope>
    <source>
        <strain evidence="1">G01</strain>
    </source>
</reference>
<organism evidence="1">
    <name type="scientific">Sesamum angustifolium</name>
    <dbReference type="NCBI Taxonomy" id="2727405"/>
    <lineage>
        <taxon>Eukaryota</taxon>
        <taxon>Viridiplantae</taxon>
        <taxon>Streptophyta</taxon>
        <taxon>Embryophyta</taxon>
        <taxon>Tracheophyta</taxon>
        <taxon>Spermatophyta</taxon>
        <taxon>Magnoliopsida</taxon>
        <taxon>eudicotyledons</taxon>
        <taxon>Gunneridae</taxon>
        <taxon>Pentapetalae</taxon>
        <taxon>asterids</taxon>
        <taxon>lamiids</taxon>
        <taxon>Lamiales</taxon>
        <taxon>Pedaliaceae</taxon>
        <taxon>Sesamum</taxon>
    </lineage>
</organism>
<protein>
    <submittedName>
        <fullName evidence="1">Uncharacterized protein</fullName>
    </submittedName>
</protein>
<comment type="caution">
    <text evidence="1">The sequence shown here is derived from an EMBL/GenBank/DDBJ whole genome shotgun (WGS) entry which is preliminary data.</text>
</comment>
<evidence type="ECO:0000313" key="1">
    <source>
        <dbReference type="EMBL" id="KAL0283247.1"/>
    </source>
</evidence>
<proteinExistence type="predicted"/>
<reference evidence="1" key="1">
    <citation type="submission" date="2020-06" db="EMBL/GenBank/DDBJ databases">
        <authorList>
            <person name="Li T."/>
            <person name="Hu X."/>
            <person name="Zhang T."/>
            <person name="Song X."/>
            <person name="Zhang H."/>
            <person name="Dai N."/>
            <person name="Sheng W."/>
            <person name="Hou X."/>
            <person name="Wei L."/>
        </authorList>
    </citation>
    <scope>NUCLEOTIDE SEQUENCE</scope>
    <source>
        <strain evidence="1">G01</strain>
        <tissue evidence="1">Leaf</tissue>
    </source>
</reference>
<name>A0AAW2IMR2_9LAMI</name>
<gene>
    <name evidence="1" type="ORF">Sangu_2902700</name>
</gene>
<dbReference type="EMBL" id="JACGWK010001738">
    <property type="protein sequence ID" value="KAL0283247.1"/>
    <property type="molecule type" value="Genomic_DNA"/>
</dbReference>
<accession>A0AAW2IMR2</accession>